<sequence length="35" mass="3384">MKRTIGHLVILVLAALVGAATGVAGLALAAQAVTL</sequence>
<evidence type="ECO:0000313" key="1">
    <source>
        <dbReference type="EMBL" id="ROP99850.1"/>
    </source>
</evidence>
<dbReference type="EMBL" id="RJKX01000013">
    <property type="protein sequence ID" value="ROP99850.1"/>
    <property type="molecule type" value="Genomic_DNA"/>
</dbReference>
<dbReference type="Proteomes" id="UP000278222">
    <property type="component" value="Unassembled WGS sequence"/>
</dbReference>
<reference evidence="1 2" key="1">
    <citation type="submission" date="2018-11" db="EMBL/GenBank/DDBJ databases">
        <title>Genomic Encyclopedia of Type Strains, Phase IV (KMG-IV): sequencing the most valuable type-strain genomes for metagenomic binning, comparative biology and taxonomic classification.</title>
        <authorList>
            <person name="Goeker M."/>
        </authorList>
    </citation>
    <scope>NUCLEOTIDE SEQUENCE [LARGE SCALE GENOMIC DNA]</scope>
    <source>
        <strain evidence="1 2">DSM 5900</strain>
    </source>
</reference>
<organism evidence="1 2">
    <name type="scientific">Stella humosa</name>
    <dbReference type="NCBI Taxonomy" id="94"/>
    <lineage>
        <taxon>Bacteria</taxon>
        <taxon>Pseudomonadati</taxon>
        <taxon>Pseudomonadota</taxon>
        <taxon>Alphaproteobacteria</taxon>
        <taxon>Rhodospirillales</taxon>
        <taxon>Stellaceae</taxon>
        <taxon>Stella</taxon>
    </lineage>
</organism>
<accession>A0A3N1M843</accession>
<keyword evidence="2" id="KW-1185">Reference proteome</keyword>
<dbReference type="AlphaFoldDB" id="A0A3N1M843"/>
<comment type="caution">
    <text evidence="1">The sequence shown here is derived from an EMBL/GenBank/DDBJ whole genome shotgun (WGS) entry which is preliminary data.</text>
</comment>
<protein>
    <submittedName>
        <fullName evidence="1">Uncharacterized protein</fullName>
    </submittedName>
</protein>
<proteinExistence type="predicted"/>
<evidence type="ECO:0000313" key="2">
    <source>
        <dbReference type="Proteomes" id="UP000278222"/>
    </source>
</evidence>
<gene>
    <name evidence="1" type="ORF">EDC65_1641</name>
</gene>
<name>A0A3N1M843_9PROT</name>